<dbReference type="OrthoDB" id="9774675at2"/>
<dbReference type="InterPro" id="IPR002937">
    <property type="entry name" value="Amino_oxidase"/>
</dbReference>
<name>A0A1I6C6A7_9GAMM</name>
<dbReference type="InterPro" id="IPR036188">
    <property type="entry name" value="FAD/NAD-bd_sf"/>
</dbReference>
<sequence>MNNNNTDFDVIIVGGGTNGLSAGCYLGLEGKKVLVLEALEKVGGMASSGFLIPEAPHHLVHPCALDLMSMRVHSHVPQELELERHGFRSVELAPGYVYLHPDGSSLVFWRDRMKTAAEIRRFSEKDAQAFLEFMNVIDMFMDIALPMMRVDPARLNFNTKLKVVGTALKNRKLKPELMALMTGSAHQAARERFEHPVTISAMCALTGLAGDISADGGGIYYALLGFLHRFGVGRVIGGMQQLSNAMQSRLEELGGQVLTNAAVTEIISHQSKVKGVRLEDGRQFTSRAVIAGCHPKVALEMVTPGEMPRHLLTRVAMAPANAKGSGPLKVDLALDGLISVPRFESKRGDEVDLRKACLLIGTEEGVLENFATCSRGEVPKLPYITMAAPSAADPSQAPEGQDVVYIYPPVMPVNPTGGWDAIREKVADQVIDQLSDYVEGIKGHVIGRRIEAAPDFSARLNTVNGCVVHIDTTSMRSSTMRPAHGLGGDTLPVAGLYLGSAGSHPGGGVNGMAGRLAAKRVARYLAKKSKQ</sequence>
<dbReference type="PANTHER" id="PTHR10668">
    <property type="entry name" value="PHYTOENE DEHYDROGENASE"/>
    <property type="match status" value="1"/>
</dbReference>
<dbReference type="Gene3D" id="3.50.50.60">
    <property type="entry name" value="FAD/NAD(P)-binding domain"/>
    <property type="match status" value="2"/>
</dbReference>
<dbReference type="GO" id="GO:0016491">
    <property type="term" value="F:oxidoreductase activity"/>
    <property type="evidence" value="ECO:0007669"/>
    <property type="project" value="InterPro"/>
</dbReference>
<evidence type="ECO:0000256" key="2">
    <source>
        <dbReference type="ARBA" id="ARBA00038825"/>
    </source>
</evidence>
<dbReference type="AlphaFoldDB" id="A0A1I6C6A7"/>
<comment type="subunit">
    <text evidence="2">Interacts with COX5B; this interaction may contribute to localize PYROXD2 to the inner face of the inner mitochondrial membrane.</text>
</comment>
<evidence type="ECO:0000259" key="4">
    <source>
        <dbReference type="Pfam" id="PF01593"/>
    </source>
</evidence>
<proteinExistence type="predicted"/>
<accession>A0A1I6C6A7</accession>
<protein>
    <recommendedName>
        <fullName evidence="3">Pyridine nucleotide-disulfide oxidoreductase domain-containing protein 2</fullName>
    </recommendedName>
</protein>
<dbReference type="Proteomes" id="UP000242815">
    <property type="component" value="Unassembled WGS sequence"/>
</dbReference>
<feature type="domain" description="Amine oxidase" evidence="4">
    <location>
        <begin position="19"/>
        <end position="309"/>
    </location>
</feature>
<reference evidence="5 6" key="1">
    <citation type="submission" date="2016-10" db="EMBL/GenBank/DDBJ databases">
        <authorList>
            <person name="de Groot N.N."/>
        </authorList>
    </citation>
    <scope>NUCLEOTIDE SEQUENCE [LARGE SCALE GENOMIC DNA]</scope>
    <source>
        <strain evidence="5 6">JCM 18415</strain>
    </source>
</reference>
<gene>
    <name evidence="5" type="ORF">SAMN05216578_11449</name>
</gene>
<evidence type="ECO:0000313" key="6">
    <source>
        <dbReference type="Proteomes" id="UP000242815"/>
    </source>
</evidence>
<dbReference type="RefSeq" id="WP_090540846.1">
    <property type="nucleotide sequence ID" value="NZ_FOYD01000014.1"/>
</dbReference>
<evidence type="ECO:0000256" key="3">
    <source>
        <dbReference type="ARBA" id="ARBA00040298"/>
    </source>
</evidence>
<dbReference type="STRING" id="1002526.SAMN05216578_11449"/>
<dbReference type="SUPFAM" id="SSF51905">
    <property type="entry name" value="FAD/NAD(P)-binding domain"/>
    <property type="match status" value="1"/>
</dbReference>
<dbReference type="EMBL" id="FOYD01000014">
    <property type="protein sequence ID" value="SFQ88708.1"/>
    <property type="molecule type" value="Genomic_DNA"/>
</dbReference>
<comment type="function">
    <text evidence="1">Probable oxidoreductase that may play a role as regulator of mitochondrial function.</text>
</comment>
<evidence type="ECO:0000313" key="5">
    <source>
        <dbReference type="EMBL" id="SFQ88708.1"/>
    </source>
</evidence>
<dbReference type="PANTHER" id="PTHR10668:SF103">
    <property type="entry name" value="PYRIDINE NUCLEOTIDE-DISULFIDE OXIDOREDUCTASE DOMAIN-CONTAINING PROTEIN 2"/>
    <property type="match status" value="1"/>
</dbReference>
<organism evidence="5 6">
    <name type="scientific">Halopseudomonas formosensis</name>
    <dbReference type="NCBI Taxonomy" id="1002526"/>
    <lineage>
        <taxon>Bacteria</taxon>
        <taxon>Pseudomonadati</taxon>
        <taxon>Pseudomonadota</taxon>
        <taxon>Gammaproteobacteria</taxon>
        <taxon>Pseudomonadales</taxon>
        <taxon>Pseudomonadaceae</taxon>
        <taxon>Halopseudomonas</taxon>
    </lineage>
</organism>
<dbReference type="Pfam" id="PF01593">
    <property type="entry name" value="Amino_oxidase"/>
    <property type="match status" value="1"/>
</dbReference>
<evidence type="ECO:0000256" key="1">
    <source>
        <dbReference type="ARBA" id="ARBA00037217"/>
    </source>
</evidence>